<dbReference type="SMART" id="SM00091">
    <property type="entry name" value="PAS"/>
    <property type="match status" value="1"/>
</dbReference>
<gene>
    <name evidence="6" type="ORF">CJD38_10990</name>
</gene>
<dbReference type="AlphaFoldDB" id="A0A2T5ME13"/>
<evidence type="ECO:0008006" key="8">
    <source>
        <dbReference type="Google" id="ProtNLM"/>
    </source>
</evidence>
<dbReference type="Gene3D" id="3.20.20.450">
    <property type="entry name" value="EAL domain"/>
    <property type="match status" value="1"/>
</dbReference>
<dbReference type="Gene3D" id="3.30.450.20">
    <property type="entry name" value="PAS domain"/>
    <property type="match status" value="1"/>
</dbReference>
<dbReference type="SUPFAM" id="SSF55785">
    <property type="entry name" value="PYP-like sensor domain (PAS domain)"/>
    <property type="match status" value="1"/>
</dbReference>
<evidence type="ECO:0000313" key="6">
    <source>
        <dbReference type="EMBL" id="PTU30830.1"/>
    </source>
</evidence>
<dbReference type="PANTHER" id="PTHR33121:SF23">
    <property type="entry name" value="CYCLIC DI-GMP PHOSPHODIESTERASE PDEB"/>
    <property type="match status" value="1"/>
</dbReference>
<evidence type="ECO:0000259" key="4">
    <source>
        <dbReference type="PROSITE" id="PS50112"/>
    </source>
</evidence>
<dbReference type="InterPro" id="IPR043128">
    <property type="entry name" value="Rev_trsase/Diguanyl_cyclase"/>
</dbReference>
<feature type="coiled-coil region" evidence="2">
    <location>
        <begin position="398"/>
        <end position="463"/>
    </location>
</feature>
<keyword evidence="7" id="KW-1185">Reference proteome</keyword>
<dbReference type="Gene3D" id="3.30.70.270">
    <property type="match status" value="1"/>
</dbReference>
<dbReference type="RefSeq" id="WP_107940415.1">
    <property type="nucleotide sequence ID" value="NZ_QANS01000004.1"/>
</dbReference>
<dbReference type="PROSITE" id="PS50883">
    <property type="entry name" value="EAL"/>
    <property type="match status" value="1"/>
</dbReference>
<evidence type="ECO:0000256" key="2">
    <source>
        <dbReference type="SAM" id="Coils"/>
    </source>
</evidence>
<dbReference type="InterPro" id="IPR000014">
    <property type="entry name" value="PAS"/>
</dbReference>
<dbReference type="GO" id="GO:0000160">
    <property type="term" value="P:phosphorelay signal transduction system"/>
    <property type="evidence" value="ECO:0007669"/>
    <property type="project" value="InterPro"/>
</dbReference>
<dbReference type="NCBIfam" id="TIGR00229">
    <property type="entry name" value="sensory_box"/>
    <property type="match status" value="1"/>
</dbReference>
<dbReference type="InterPro" id="IPR011006">
    <property type="entry name" value="CheY-like_superfamily"/>
</dbReference>
<comment type="caution">
    <text evidence="6">The sequence shown here is derived from an EMBL/GenBank/DDBJ whole genome shotgun (WGS) entry which is preliminary data.</text>
</comment>
<dbReference type="Pfam" id="PF00563">
    <property type="entry name" value="EAL"/>
    <property type="match status" value="1"/>
</dbReference>
<dbReference type="Pfam" id="PF00990">
    <property type="entry name" value="GGDEF"/>
    <property type="match status" value="1"/>
</dbReference>
<sequence length="692" mass="77266">MVGNPPAQNPATVTNTVILVASDSENTAKRIESHMRNAGHPVRVAWATTIEEIEDALSEGFFDLLLCAQGLQHAPLPDVVGLCSKLNPDLPVLLLADQYSDNATLQALASGARDQVSYEDDRHMRHLELICLRELSNHQNLRELKTARARLQDFESRHNELLASSVDAVAQIQEGILATVNPAFAQLLGYASEEDLISLPLMDLVSAESQAKIKEHLKLLNKGKAKKGPVEFNLLKEGGAKASVVAQIEQNRINGETFIELTIRPERRTKPGNSGGDGTSGRVAFLDALGEKLTAPHTQCSAAVFIAVDAHDSFEERLGFHDAEEAFVHLIEWTRTRLTPQDQLFRVSTGELALLVERKDLAELEKFCDSYCRESRQQIFATKNHEAQVSVSIAAHPYQETEQALNIANETIRAVRKLVSSGGKQHLIIGATAQNSVEERVESEKAEQIKKALEENRMRLSYQSIASLEGDTRQHYDVLLRMVDEGGTELTASDFIHSAEKFGLMRDLDRWVINRVLKLIEKRKSADVGSSVFVKVSEETLKDPEGFIAWLAEAVKARPLKADELVFEFQELRLQNHIRKAKSLTKSLREMGAYVAIEHFGVGTGSLQMLEHIPANYVKFHPDFTRNFNDKEQFKKMSQLMEAAKQRSMKTIVSHVEDANVMARLWQMGVNYIQGFQVQEPEVVQLTADPRG</sequence>
<evidence type="ECO:0000256" key="1">
    <source>
        <dbReference type="PROSITE-ProRule" id="PRU00169"/>
    </source>
</evidence>
<dbReference type="PANTHER" id="PTHR33121">
    <property type="entry name" value="CYCLIC DI-GMP PHOSPHODIESTERASE PDEF"/>
    <property type="match status" value="1"/>
</dbReference>
<dbReference type="InterPro" id="IPR000160">
    <property type="entry name" value="GGDEF_dom"/>
</dbReference>
<dbReference type="SUPFAM" id="SSF52172">
    <property type="entry name" value="CheY-like"/>
    <property type="match status" value="1"/>
</dbReference>
<evidence type="ECO:0000313" key="7">
    <source>
        <dbReference type="Proteomes" id="UP000244248"/>
    </source>
</evidence>
<feature type="domain" description="PAS" evidence="4">
    <location>
        <begin position="174"/>
        <end position="224"/>
    </location>
</feature>
<dbReference type="InterPro" id="IPR050706">
    <property type="entry name" value="Cyclic-di-GMP_PDE-like"/>
</dbReference>
<keyword evidence="2" id="KW-0175">Coiled coil</keyword>
<organism evidence="6 7">
    <name type="scientific">Stenotrophobium rhamnosiphilum</name>
    <dbReference type="NCBI Taxonomy" id="2029166"/>
    <lineage>
        <taxon>Bacteria</taxon>
        <taxon>Pseudomonadati</taxon>
        <taxon>Pseudomonadota</taxon>
        <taxon>Gammaproteobacteria</taxon>
        <taxon>Nevskiales</taxon>
        <taxon>Nevskiaceae</taxon>
        <taxon>Stenotrophobium</taxon>
    </lineage>
</organism>
<dbReference type="Pfam" id="PF13426">
    <property type="entry name" value="PAS_9"/>
    <property type="match status" value="1"/>
</dbReference>
<dbReference type="InterPro" id="IPR035919">
    <property type="entry name" value="EAL_sf"/>
</dbReference>
<dbReference type="SUPFAM" id="SSF55073">
    <property type="entry name" value="Nucleotide cyclase"/>
    <property type="match status" value="1"/>
</dbReference>
<dbReference type="GO" id="GO:0071111">
    <property type="term" value="F:cyclic-guanylate-specific phosphodiesterase activity"/>
    <property type="evidence" value="ECO:0007669"/>
    <property type="project" value="InterPro"/>
</dbReference>
<feature type="domain" description="EAL" evidence="5">
    <location>
        <begin position="442"/>
        <end position="692"/>
    </location>
</feature>
<evidence type="ECO:0000259" key="5">
    <source>
        <dbReference type="PROSITE" id="PS50883"/>
    </source>
</evidence>
<feature type="domain" description="Response regulatory" evidence="3">
    <location>
        <begin position="17"/>
        <end position="133"/>
    </location>
</feature>
<protein>
    <recommendedName>
        <fullName evidence="8">EAL domain-containing protein</fullName>
    </recommendedName>
</protein>
<proteinExistence type="predicted"/>
<dbReference type="SMART" id="SM00052">
    <property type="entry name" value="EAL"/>
    <property type="match status" value="1"/>
</dbReference>
<accession>A0A2T5ME13</accession>
<name>A0A2T5ME13_9GAMM</name>
<dbReference type="PROSITE" id="PS50112">
    <property type="entry name" value="PAS"/>
    <property type="match status" value="1"/>
</dbReference>
<dbReference type="InterPro" id="IPR035965">
    <property type="entry name" value="PAS-like_dom_sf"/>
</dbReference>
<dbReference type="Gene3D" id="3.40.50.2300">
    <property type="match status" value="1"/>
</dbReference>
<dbReference type="OrthoDB" id="7052318at2"/>
<dbReference type="PROSITE" id="PS50110">
    <property type="entry name" value="RESPONSE_REGULATORY"/>
    <property type="match status" value="1"/>
</dbReference>
<dbReference type="InterPro" id="IPR001789">
    <property type="entry name" value="Sig_transdc_resp-reg_receiver"/>
</dbReference>
<dbReference type="EMBL" id="QANS01000004">
    <property type="protein sequence ID" value="PTU30830.1"/>
    <property type="molecule type" value="Genomic_DNA"/>
</dbReference>
<dbReference type="Proteomes" id="UP000244248">
    <property type="component" value="Unassembled WGS sequence"/>
</dbReference>
<comment type="caution">
    <text evidence="1">Lacks conserved residue(s) required for the propagation of feature annotation.</text>
</comment>
<dbReference type="CDD" id="cd01948">
    <property type="entry name" value="EAL"/>
    <property type="match status" value="1"/>
</dbReference>
<evidence type="ECO:0000259" key="3">
    <source>
        <dbReference type="PROSITE" id="PS50110"/>
    </source>
</evidence>
<dbReference type="InterPro" id="IPR001633">
    <property type="entry name" value="EAL_dom"/>
</dbReference>
<reference evidence="6 7" key="1">
    <citation type="submission" date="2018-04" db="EMBL/GenBank/DDBJ databases">
        <title>Novel species isolated from glacier.</title>
        <authorList>
            <person name="Liu Q."/>
            <person name="Xin Y.-H."/>
        </authorList>
    </citation>
    <scope>NUCLEOTIDE SEQUENCE [LARGE SCALE GENOMIC DNA]</scope>
    <source>
        <strain evidence="6 7">GT1R17</strain>
    </source>
</reference>
<dbReference type="InterPro" id="IPR029787">
    <property type="entry name" value="Nucleotide_cyclase"/>
</dbReference>
<dbReference type="CDD" id="cd00130">
    <property type="entry name" value="PAS"/>
    <property type="match status" value="1"/>
</dbReference>
<dbReference type="SUPFAM" id="SSF141868">
    <property type="entry name" value="EAL domain-like"/>
    <property type="match status" value="1"/>
</dbReference>